<feature type="compositionally biased region" description="Low complexity" evidence="1">
    <location>
        <begin position="66"/>
        <end position="79"/>
    </location>
</feature>
<feature type="region of interest" description="Disordered" evidence="1">
    <location>
        <begin position="60"/>
        <end position="165"/>
    </location>
</feature>
<name>A0A8H6MIV1_9PEZI</name>
<comment type="caution">
    <text evidence="2">The sequence shown here is derived from an EMBL/GenBank/DDBJ whole genome shotgun (WGS) entry which is preliminary data.</text>
</comment>
<protein>
    <submittedName>
        <fullName evidence="2">Transposase</fullName>
    </submittedName>
</protein>
<accession>A0A8H6MIV1</accession>
<evidence type="ECO:0000313" key="3">
    <source>
        <dbReference type="Proteomes" id="UP000652219"/>
    </source>
</evidence>
<sequence length="405" mass="44243">MVLPPPPVHPVDTPQPALSIHQIFRQNAHERLLVHPLHWTGRQLALLGCTFVDAEPPRTADNAFENTTVNTSTDTNTNTNKHEGASSSTTNDDEIPRNIAIPSQKQSQSHPSPPPAPLPTDTTSTPTSPGAPPSQQQLSPPLTPESAAARAPSHQFQDDSVPPSPPAHYAWSKMLARSRLLPAKEYAISNLLCNGRLAYQRYRKKLVFRYEKHALRVPGLLYAAPDGPGAPSAAFFYYLDVVAARKSLLGPLTKSLPSGPIRSLRKIRLGNLTPPEPTHDPYVAAVLIALAQAQLAKAQRASSPPDRPSFRVHALLYHIDRPELQIHTANVTRAFLDKLASPKSTPPPGTHLTISTTILPFEPLGTFEPRLVQVMSPRGQKRKRERDDDNEGARRRDSPGVPSGV</sequence>
<dbReference type="AlphaFoldDB" id="A0A8H6MIV1"/>
<feature type="compositionally biased region" description="Basic and acidic residues" evidence="1">
    <location>
        <begin position="385"/>
        <end position="398"/>
    </location>
</feature>
<reference evidence="2 3" key="1">
    <citation type="journal article" date="2020" name="Phytopathology">
        <title>Genome Sequence Resources of Colletotrichum truncatum, C. plurivorum, C. musicola, and C. sojae: Four Species Pathogenic to Soybean (Glycine max).</title>
        <authorList>
            <person name="Rogerio F."/>
            <person name="Boufleur T.R."/>
            <person name="Ciampi-Guillardi M."/>
            <person name="Sukno S.A."/>
            <person name="Thon M.R."/>
            <person name="Massola Junior N.S."/>
            <person name="Baroncelli R."/>
        </authorList>
    </citation>
    <scope>NUCLEOTIDE SEQUENCE [LARGE SCALE GENOMIC DNA]</scope>
    <source>
        <strain evidence="2 3">LFN0009</strain>
    </source>
</reference>
<organism evidence="2 3">
    <name type="scientific">Colletotrichum sojae</name>
    <dbReference type="NCBI Taxonomy" id="2175907"/>
    <lineage>
        <taxon>Eukaryota</taxon>
        <taxon>Fungi</taxon>
        <taxon>Dikarya</taxon>
        <taxon>Ascomycota</taxon>
        <taxon>Pezizomycotina</taxon>
        <taxon>Sordariomycetes</taxon>
        <taxon>Hypocreomycetidae</taxon>
        <taxon>Glomerellales</taxon>
        <taxon>Glomerellaceae</taxon>
        <taxon>Colletotrichum</taxon>
        <taxon>Colletotrichum orchidearum species complex</taxon>
    </lineage>
</organism>
<evidence type="ECO:0000256" key="1">
    <source>
        <dbReference type="SAM" id="MobiDB-lite"/>
    </source>
</evidence>
<feature type="compositionally biased region" description="Low complexity" evidence="1">
    <location>
        <begin position="119"/>
        <end position="140"/>
    </location>
</feature>
<dbReference type="Proteomes" id="UP000652219">
    <property type="component" value="Unassembled WGS sequence"/>
</dbReference>
<evidence type="ECO:0000313" key="2">
    <source>
        <dbReference type="EMBL" id="KAF6786818.1"/>
    </source>
</evidence>
<feature type="region of interest" description="Disordered" evidence="1">
    <location>
        <begin position="372"/>
        <end position="405"/>
    </location>
</feature>
<dbReference type="EMBL" id="WIGN01000624">
    <property type="protein sequence ID" value="KAF6786818.1"/>
    <property type="molecule type" value="Genomic_DNA"/>
</dbReference>
<proteinExistence type="predicted"/>
<keyword evidence="3" id="KW-1185">Reference proteome</keyword>
<gene>
    <name evidence="2" type="ORF">CSOJ01_15345</name>
</gene>